<protein>
    <submittedName>
        <fullName evidence="2">Uncharacterized protein</fullName>
    </submittedName>
</protein>
<reference evidence="2" key="1">
    <citation type="journal article" date="2020" name="Stud. Mycol.">
        <title>101 Dothideomycetes genomes: a test case for predicting lifestyles and emergence of pathogens.</title>
        <authorList>
            <person name="Haridas S."/>
            <person name="Albert R."/>
            <person name="Binder M."/>
            <person name="Bloem J."/>
            <person name="Labutti K."/>
            <person name="Salamov A."/>
            <person name="Andreopoulos B."/>
            <person name="Baker S."/>
            <person name="Barry K."/>
            <person name="Bills G."/>
            <person name="Bluhm B."/>
            <person name="Cannon C."/>
            <person name="Castanera R."/>
            <person name="Culley D."/>
            <person name="Daum C."/>
            <person name="Ezra D."/>
            <person name="Gonzalez J."/>
            <person name="Henrissat B."/>
            <person name="Kuo A."/>
            <person name="Liang C."/>
            <person name="Lipzen A."/>
            <person name="Lutzoni F."/>
            <person name="Magnuson J."/>
            <person name="Mondo S."/>
            <person name="Nolan M."/>
            <person name="Ohm R."/>
            <person name="Pangilinan J."/>
            <person name="Park H.-J."/>
            <person name="Ramirez L."/>
            <person name="Alfaro M."/>
            <person name="Sun H."/>
            <person name="Tritt A."/>
            <person name="Yoshinaga Y."/>
            <person name="Zwiers L.-H."/>
            <person name="Turgeon B."/>
            <person name="Goodwin S."/>
            <person name="Spatafora J."/>
            <person name="Crous P."/>
            <person name="Grigoriev I."/>
        </authorList>
    </citation>
    <scope>NUCLEOTIDE SEQUENCE</scope>
    <source>
        <strain evidence="2">ATCC 16933</strain>
    </source>
</reference>
<name>A0A6A6P1H5_9PEZI</name>
<dbReference type="EMBL" id="MU001680">
    <property type="protein sequence ID" value="KAF2457664.1"/>
    <property type="molecule type" value="Genomic_DNA"/>
</dbReference>
<organism evidence="2 3">
    <name type="scientific">Lineolata rhizophorae</name>
    <dbReference type="NCBI Taxonomy" id="578093"/>
    <lineage>
        <taxon>Eukaryota</taxon>
        <taxon>Fungi</taxon>
        <taxon>Dikarya</taxon>
        <taxon>Ascomycota</taxon>
        <taxon>Pezizomycotina</taxon>
        <taxon>Dothideomycetes</taxon>
        <taxon>Dothideomycetes incertae sedis</taxon>
        <taxon>Lineolatales</taxon>
        <taxon>Lineolataceae</taxon>
        <taxon>Lineolata</taxon>
    </lineage>
</organism>
<keyword evidence="1" id="KW-1133">Transmembrane helix</keyword>
<sequence>MRLCLPPPGRSMRLGRDGINVRAVRGLGLTGMGMARLFSNTRRPPTLIRGATLLGILLDGLAPGVHRRMFPVILSLCQSLFLSLFHLSFATLFSLFIPFSSCSSLALSTVSRSRWIVEKRSISNLQLRVHFPDSRRNFARSVRRLQTRTQRQL</sequence>
<dbReference type="AlphaFoldDB" id="A0A6A6P1H5"/>
<feature type="transmembrane region" description="Helical" evidence="1">
    <location>
        <begin position="85"/>
        <end position="110"/>
    </location>
</feature>
<keyword evidence="1" id="KW-0472">Membrane</keyword>
<accession>A0A6A6P1H5</accession>
<proteinExistence type="predicted"/>
<keyword evidence="1" id="KW-0812">Transmembrane</keyword>
<evidence type="ECO:0000256" key="1">
    <source>
        <dbReference type="SAM" id="Phobius"/>
    </source>
</evidence>
<keyword evidence="3" id="KW-1185">Reference proteome</keyword>
<gene>
    <name evidence="2" type="ORF">BDY21DRAFT_31050</name>
</gene>
<evidence type="ECO:0000313" key="2">
    <source>
        <dbReference type="EMBL" id="KAF2457664.1"/>
    </source>
</evidence>
<dbReference type="Proteomes" id="UP000799766">
    <property type="component" value="Unassembled WGS sequence"/>
</dbReference>
<evidence type="ECO:0000313" key="3">
    <source>
        <dbReference type="Proteomes" id="UP000799766"/>
    </source>
</evidence>